<comment type="caution">
    <text evidence="1">The sequence shown here is derived from an EMBL/GenBank/DDBJ whole genome shotgun (WGS) entry which is preliminary data.</text>
</comment>
<organism evidence="1 2">
    <name type="scientific">Varibaculum cambriense</name>
    <dbReference type="NCBI Taxonomy" id="184870"/>
    <lineage>
        <taxon>Bacteria</taxon>
        <taxon>Bacillati</taxon>
        <taxon>Actinomycetota</taxon>
        <taxon>Actinomycetes</taxon>
        <taxon>Actinomycetales</taxon>
        <taxon>Actinomycetaceae</taxon>
        <taxon>Varibaculum</taxon>
    </lineage>
</organism>
<name>A0AAJ1EXV9_9ACTO</name>
<dbReference type="AlphaFoldDB" id="A0AAJ1EXV9"/>
<protein>
    <recommendedName>
        <fullName evidence="3">Alpha/beta hydrolase</fullName>
    </recommendedName>
</protein>
<dbReference type="InterPro" id="IPR029058">
    <property type="entry name" value="AB_hydrolase_fold"/>
</dbReference>
<evidence type="ECO:0000313" key="2">
    <source>
        <dbReference type="Proteomes" id="UP001200537"/>
    </source>
</evidence>
<reference evidence="1" key="1">
    <citation type="submission" date="2022-01" db="EMBL/GenBank/DDBJ databases">
        <title>Collection of gut derived symbiotic bacterial strains cultured from healthy donors.</title>
        <authorList>
            <person name="Lin H."/>
            <person name="Kohout C."/>
            <person name="Waligurski E."/>
            <person name="Pamer E.G."/>
        </authorList>
    </citation>
    <scope>NUCLEOTIDE SEQUENCE</scope>
    <source>
        <strain evidence="1">DFI.7.46</strain>
    </source>
</reference>
<sequence length="452" mass="48819">MPTDDNSLPISVVGGHQLGINTAVIRANAANLNSILEKVLQVRRIASQAVNSAAILPRISVTQRLISALQMLAESAIDLSLQIGLLQNNLLLAAARYENCEARSRQIVSSLDVLSGSIDFGSLAGLLLWSKPDDYLGDSALWVSQNDRHRDNSLLAALNEQGENGKGFIVQLLSARLAQQIAAFQGPGSLWVAPKIDGKSQKVTAPLNISGLVSEFNQAKAFPDHGELRVVKYRTGNRVAWRVDIRGTQVWTVTGANPQDMRTNLQTNASGRAGNSDMTNAVTRALDQAGYRRGQPVELIGHSQGGAVAAQLGANPDLAKKYNIKSVVTLGSNTGNFRPASGVHMVSLENSADIVPRLDGRTNPNVPNLTTVRTYKNYHSVGGNHAKELYGQVAKAWENSGDGDYARFIETRNHNLGINRTTKATAQSFVVKRMEAPRPANPRTIKRLISPF</sequence>
<dbReference type="EMBL" id="JAKNHJ010000008">
    <property type="protein sequence ID" value="MCG4617875.1"/>
    <property type="molecule type" value="Genomic_DNA"/>
</dbReference>
<dbReference type="SUPFAM" id="SSF53474">
    <property type="entry name" value="alpha/beta-Hydrolases"/>
    <property type="match status" value="1"/>
</dbReference>
<accession>A0AAJ1EXV9</accession>
<dbReference type="Gene3D" id="3.40.50.1820">
    <property type="entry name" value="alpha/beta hydrolase"/>
    <property type="match status" value="1"/>
</dbReference>
<dbReference type="Proteomes" id="UP001200537">
    <property type="component" value="Unassembled WGS sequence"/>
</dbReference>
<evidence type="ECO:0008006" key="3">
    <source>
        <dbReference type="Google" id="ProtNLM"/>
    </source>
</evidence>
<evidence type="ECO:0000313" key="1">
    <source>
        <dbReference type="EMBL" id="MCG4617875.1"/>
    </source>
</evidence>
<dbReference type="RefSeq" id="WP_238127983.1">
    <property type="nucleotide sequence ID" value="NZ_JAKNHJ010000008.1"/>
</dbReference>
<proteinExistence type="predicted"/>
<gene>
    <name evidence="1" type="ORF">L0M99_05145</name>
</gene>